<dbReference type="Proteomes" id="UP000837857">
    <property type="component" value="Chromosome 1"/>
</dbReference>
<proteinExistence type="predicted"/>
<name>A0ABN8HK49_9NEOP</name>
<evidence type="ECO:0000313" key="2">
    <source>
        <dbReference type="Proteomes" id="UP000837857"/>
    </source>
</evidence>
<gene>
    <name evidence="1" type="ORF">IPOD504_LOCUS342</name>
</gene>
<reference evidence="1" key="1">
    <citation type="submission" date="2022-03" db="EMBL/GenBank/DDBJ databases">
        <authorList>
            <person name="Martin H S."/>
        </authorList>
    </citation>
    <scope>NUCLEOTIDE SEQUENCE</scope>
</reference>
<evidence type="ECO:0000313" key="1">
    <source>
        <dbReference type="EMBL" id="CAH2034920.1"/>
    </source>
</evidence>
<organism evidence="1 2">
    <name type="scientific">Iphiclides podalirius</name>
    <name type="common">scarce swallowtail</name>
    <dbReference type="NCBI Taxonomy" id="110791"/>
    <lineage>
        <taxon>Eukaryota</taxon>
        <taxon>Metazoa</taxon>
        <taxon>Ecdysozoa</taxon>
        <taxon>Arthropoda</taxon>
        <taxon>Hexapoda</taxon>
        <taxon>Insecta</taxon>
        <taxon>Pterygota</taxon>
        <taxon>Neoptera</taxon>
        <taxon>Endopterygota</taxon>
        <taxon>Lepidoptera</taxon>
        <taxon>Glossata</taxon>
        <taxon>Ditrysia</taxon>
        <taxon>Papilionoidea</taxon>
        <taxon>Papilionidae</taxon>
        <taxon>Papilioninae</taxon>
        <taxon>Iphiclides</taxon>
    </lineage>
</organism>
<accession>A0ABN8HK49</accession>
<dbReference type="EMBL" id="OW152813">
    <property type="protein sequence ID" value="CAH2034920.1"/>
    <property type="molecule type" value="Genomic_DNA"/>
</dbReference>
<sequence length="73" mass="7537">MVLKRTVENVLSKTSDGTRAAVSRLKAAASQAQAPAALEAVSVGVATSSVSNVERLVNTVASIVYGRNVLRPV</sequence>
<feature type="non-terminal residue" evidence="1">
    <location>
        <position position="73"/>
    </location>
</feature>
<protein>
    <submittedName>
        <fullName evidence="1">Uncharacterized protein</fullName>
    </submittedName>
</protein>
<keyword evidence="2" id="KW-1185">Reference proteome</keyword>